<dbReference type="Proteomes" id="UP000634476">
    <property type="component" value="Unassembled WGS sequence"/>
</dbReference>
<dbReference type="AlphaFoldDB" id="A0A8J3T582"/>
<sequence>MAVPMSNLAGRSGRALGRDEYARTWPAGKESSQRGSDGGSAHSMRASESRAAVRTALADLLPDQPA</sequence>
<gene>
    <name evidence="2" type="ORF">Pta02_75850</name>
</gene>
<feature type="region of interest" description="Disordered" evidence="1">
    <location>
        <begin position="1"/>
        <end position="51"/>
    </location>
</feature>
<proteinExistence type="predicted"/>
<accession>A0A8J3T582</accession>
<evidence type="ECO:0000313" key="3">
    <source>
        <dbReference type="Proteomes" id="UP000634476"/>
    </source>
</evidence>
<dbReference type="EMBL" id="BOOK01000071">
    <property type="protein sequence ID" value="GII05577.1"/>
    <property type="molecule type" value="Genomic_DNA"/>
</dbReference>
<evidence type="ECO:0000313" key="2">
    <source>
        <dbReference type="EMBL" id="GII05577.1"/>
    </source>
</evidence>
<comment type="caution">
    <text evidence="2">The sequence shown here is derived from an EMBL/GenBank/DDBJ whole genome shotgun (WGS) entry which is preliminary data.</text>
</comment>
<protein>
    <submittedName>
        <fullName evidence="2">Uncharacterized protein</fullName>
    </submittedName>
</protein>
<organism evidence="2 3">
    <name type="scientific">Planobispora takensis</name>
    <dbReference type="NCBI Taxonomy" id="1367882"/>
    <lineage>
        <taxon>Bacteria</taxon>
        <taxon>Bacillati</taxon>
        <taxon>Actinomycetota</taxon>
        <taxon>Actinomycetes</taxon>
        <taxon>Streptosporangiales</taxon>
        <taxon>Streptosporangiaceae</taxon>
        <taxon>Planobispora</taxon>
    </lineage>
</organism>
<evidence type="ECO:0000256" key="1">
    <source>
        <dbReference type="SAM" id="MobiDB-lite"/>
    </source>
</evidence>
<reference evidence="2" key="1">
    <citation type="submission" date="2021-01" db="EMBL/GenBank/DDBJ databases">
        <title>Whole genome shotgun sequence of Planobispora takensis NBRC 109077.</title>
        <authorList>
            <person name="Komaki H."/>
            <person name="Tamura T."/>
        </authorList>
    </citation>
    <scope>NUCLEOTIDE SEQUENCE</scope>
    <source>
        <strain evidence="2">NBRC 109077</strain>
    </source>
</reference>
<name>A0A8J3T582_9ACTN</name>
<keyword evidence="3" id="KW-1185">Reference proteome</keyword>